<reference evidence="6" key="1">
    <citation type="journal article" date="2016" name="Nature">
        <title>The genome of the seagrass Zostera marina reveals angiosperm adaptation to the sea.</title>
        <authorList>
            <person name="Olsen J.L."/>
            <person name="Rouze P."/>
            <person name="Verhelst B."/>
            <person name="Lin Y.-C."/>
            <person name="Bayer T."/>
            <person name="Collen J."/>
            <person name="Dattolo E."/>
            <person name="De Paoli E."/>
            <person name="Dittami S."/>
            <person name="Maumus F."/>
            <person name="Michel G."/>
            <person name="Kersting A."/>
            <person name="Lauritano C."/>
            <person name="Lohaus R."/>
            <person name="Toepel M."/>
            <person name="Tonon T."/>
            <person name="Vanneste K."/>
            <person name="Amirebrahimi M."/>
            <person name="Brakel J."/>
            <person name="Bostroem C."/>
            <person name="Chovatia M."/>
            <person name="Grimwood J."/>
            <person name="Jenkins J.W."/>
            <person name="Jueterbock A."/>
            <person name="Mraz A."/>
            <person name="Stam W.T."/>
            <person name="Tice H."/>
            <person name="Bornberg-Bauer E."/>
            <person name="Green P.J."/>
            <person name="Pearson G.A."/>
            <person name="Procaccini G."/>
            <person name="Duarte C.M."/>
            <person name="Schmutz J."/>
            <person name="Reusch T.B.H."/>
            <person name="Van de Peer Y."/>
        </authorList>
    </citation>
    <scope>NUCLEOTIDE SEQUENCE [LARGE SCALE GENOMIC DNA]</scope>
    <source>
        <strain evidence="6">cv. Finnish</strain>
    </source>
</reference>
<feature type="domain" description="RING-type" evidence="3">
    <location>
        <begin position="79"/>
        <end position="123"/>
    </location>
</feature>
<dbReference type="OMA" id="VICNESI"/>
<evidence type="ECO:0000259" key="3">
    <source>
        <dbReference type="PROSITE" id="PS50089"/>
    </source>
</evidence>
<dbReference type="SMART" id="SM00327">
    <property type="entry name" value="VWA"/>
    <property type="match status" value="1"/>
</dbReference>
<dbReference type="CDD" id="cd23114">
    <property type="entry name" value="RING-H2_WAVH2"/>
    <property type="match status" value="1"/>
</dbReference>
<dbReference type="Gene3D" id="3.40.50.410">
    <property type="entry name" value="von Willebrand factor, type A domain"/>
    <property type="match status" value="1"/>
</dbReference>
<accession>A0A0K9P4X4</accession>
<dbReference type="Proteomes" id="UP000036987">
    <property type="component" value="Unassembled WGS sequence"/>
</dbReference>
<dbReference type="Pfam" id="PF17123">
    <property type="entry name" value="zf-RING_11"/>
    <property type="match status" value="1"/>
</dbReference>
<feature type="region of interest" description="Disordered" evidence="2">
    <location>
        <begin position="46"/>
        <end position="69"/>
    </location>
</feature>
<dbReference type="OrthoDB" id="687730at2759"/>
<evidence type="ECO:0000313" key="5">
    <source>
        <dbReference type="EMBL" id="KMZ63225.1"/>
    </source>
</evidence>
<dbReference type="EMBL" id="LFYR01001258">
    <property type="protein sequence ID" value="KMZ63225.1"/>
    <property type="molecule type" value="Genomic_DNA"/>
</dbReference>
<dbReference type="Pfam" id="PF00092">
    <property type="entry name" value="VWA"/>
    <property type="match status" value="1"/>
</dbReference>
<dbReference type="InterPro" id="IPR013083">
    <property type="entry name" value="Znf_RING/FYVE/PHD"/>
</dbReference>
<dbReference type="Pfam" id="PF14624">
    <property type="entry name" value="Vwaint"/>
    <property type="match status" value="1"/>
</dbReference>
<dbReference type="PROSITE" id="PS50089">
    <property type="entry name" value="ZF_RING_2"/>
    <property type="match status" value="1"/>
</dbReference>
<dbReference type="InterPro" id="IPR001841">
    <property type="entry name" value="Znf_RING"/>
</dbReference>
<sequence length="675" mass="74150">MESSWKRVKRLLKLNYLRFRFNKTTVNIDASSSSLQRNGYTRFENEDSFPTVSEKTKSPGLSSTESRSSKGRDVKKEICAICLLKLKQGGGQALFEAECSHTFHFQCIVSNVKHGNSECPICRAKWKQVPFNAEQSQTISYHEEEPLDLDIQNQPASNIQQSCSYKTVDLKTYAEFSEVKRSASLEDFAILINLKALVEKKPTTHDPSESSNHPQVTRPLKSSHAPVDLVAVLDVSGSMGGTKLALLKRAMGFVIQNLGPSDRLCVISFSSSARCLFHLRRMTPSGQQAAIQAVNTLVSNGATNIGDGLQKAASIISERREKNPICSIILLSDGHDSYVVTSSDFPSKSRMDRKFTECNSLMPISFVRAESCQQTASIHTFGFGADHDSILLHWISDTSGGTFSFVETIGSIQDAFAQCIGGLLSVAVRDVRVCVECVDNDVLISSIKSGNYMGKVMDHGVKGTVDLGILYAEEERNILVFVNIPTGKENNSVLLKIGCTYSDCVTKESFSIIPVDVTIGRPEVAGTGAVSIEVDRERNRLRAAEVMGEARASAERGDLSEADSILEKYRKVLSETRSGSSEDSVGMALDTELFEMQVRMKSQKKYEASGRAYMLSGMSSHSWQRATARGDSTKRNSQLLNYRTPYMASMVERSQTFTAGSSSTALVRSAQSSQL</sequence>
<keyword evidence="6" id="KW-1185">Reference proteome</keyword>
<dbReference type="PANTHER" id="PTHR10579">
    <property type="entry name" value="CALCIUM-ACTIVATED CHLORIDE CHANNEL REGULATOR"/>
    <property type="match status" value="1"/>
</dbReference>
<dbReference type="GO" id="GO:0008270">
    <property type="term" value="F:zinc ion binding"/>
    <property type="evidence" value="ECO:0007669"/>
    <property type="project" value="UniProtKB-KW"/>
</dbReference>
<evidence type="ECO:0000313" key="6">
    <source>
        <dbReference type="Proteomes" id="UP000036987"/>
    </source>
</evidence>
<comment type="caution">
    <text evidence="5">The sequence shown here is derived from an EMBL/GenBank/DDBJ whole genome shotgun (WGS) entry which is preliminary data.</text>
</comment>
<evidence type="ECO:0000256" key="2">
    <source>
        <dbReference type="SAM" id="MobiDB-lite"/>
    </source>
</evidence>
<dbReference type="STRING" id="29655.A0A0K9P4X4"/>
<evidence type="ECO:0000256" key="1">
    <source>
        <dbReference type="PROSITE-ProRule" id="PRU00175"/>
    </source>
</evidence>
<dbReference type="InterPro" id="IPR002035">
    <property type="entry name" value="VWF_A"/>
</dbReference>
<dbReference type="PROSITE" id="PS50234">
    <property type="entry name" value="VWFA"/>
    <property type="match status" value="1"/>
</dbReference>
<proteinExistence type="predicted"/>
<keyword evidence="1" id="KW-0862">Zinc</keyword>
<dbReference type="AlphaFoldDB" id="A0A0K9P4X4"/>
<dbReference type="Gene3D" id="3.30.40.10">
    <property type="entry name" value="Zinc/RING finger domain, C3HC4 (zinc finger)"/>
    <property type="match status" value="1"/>
</dbReference>
<keyword evidence="1" id="KW-0863">Zinc-finger</keyword>
<keyword evidence="1" id="KW-0479">Metal-binding</keyword>
<dbReference type="PANTHER" id="PTHR10579:SF158">
    <property type="entry name" value="RETROELEMENT POL POLYPROTEIN-LIKE"/>
    <property type="match status" value="1"/>
</dbReference>
<dbReference type="InterPro" id="IPR036465">
    <property type="entry name" value="vWFA_dom_sf"/>
</dbReference>
<feature type="region of interest" description="Disordered" evidence="2">
    <location>
        <begin position="202"/>
        <end position="222"/>
    </location>
</feature>
<gene>
    <name evidence="5" type="ORF">ZOSMA_41G00690</name>
</gene>
<dbReference type="InterPro" id="IPR051266">
    <property type="entry name" value="CLCR"/>
</dbReference>
<dbReference type="InterPro" id="IPR032838">
    <property type="entry name" value="Vwaint_dom"/>
</dbReference>
<dbReference type="SMART" id="SM00184">
    <property type="entry name" value="RING"/>
    <property type="match status" value="1"/>
</dbReference>
<name>A0A0K9P4X4_ZOSMR</name>
<feature type="domain" description="VWFA" evidence="4">
    <location>
        <begin position="228"/>
        <end position="420"/>
    </location>
</feature>
<feature type="compositionally biased region" description="Polar residues" evidence="2">
    <location>
        <begin position="48"/>
        <end position="66"/>
    </location>
</feature>
<evidence type="ECO:0000259" key="4">
    <source>
        <dbReference type="PROSITE" id="PS50234"/>
    </source>
</evidence>
<dbReference type="SUPFAM" id="SSF57850">
    <property type="entry name" value="RING/U-box"/>
    <property type="match status" value="1"/>
</dbReference>
<dbReference type="SUPFAM" id="SSF53300">
    <property type="entry name" value="vWA-like"/>
    <property type="match status" value="1"/>
</dbReference>
<organism evidence="5 6">
    <name type="scientific">Zostera marina</name>
    <name type="common">Eelgrass</name>
    <dbReference type="NCBI Taxonomy" id="29655"/>
    <lineage>
        <taxon>Eukaryota</taxon>
        <taxon>Viridiplantae</taxon>
        <taxon>Streptophyta</taxon>
        <taxon>Embryophyta</taxon>
        <taxon>Tracheophyta</taxon>
        <taxon>Spermatophyta</taxon>
        <taxon>Magnoliopsida</taxon>
        <taxon>Liliopsida</taxon>
        <taxon>Zosteraceae</taxon>
        <taxon>Zostera</taxon>
    </lineage>
</organism>
<protein>
    <submittedName>
        <fullName evidence="5">Inter-alpha-trypsin inhibitor heavy chain H3</fullName>
    </submittedName>
</protein>